<dbReference type="eggNOG" id="COG0071">
    <property type="taxonomic scope" value="Bacteria"/>
</dbReference>
<proteinExistence type="predicted"/>
<dbReference type="HOGENOM" id="CLU_1584970_0_0_3"/>
<dbReference type="KEGG" id="oni:Osc7112_1158"/>
<dbReference type="Proteomes" id="UP000010478">
    <property type="component" value="Chromosome"/>
</dbReference>
<dbReference type="RefSeq" id="WP_015175033.1">
    <property type="nucleotide sequence ID" value="NC_019729.1"/>
</dbReference>
<dbReference type="EMBL" id="CP003614">
    <property type="protein sequence ID" value="AFZ05707.1"/>
    <property type="molecule type" value="Genomic_DNA"/>
</dbReference>
<organism evidence="1 2">
    <name type="scientific">Phormidium nigroviride PCC 7112</name>
    <dbReference type="NCBI Taxonomy" id="179408"/>
    <lineage>
        <taxon>Bacteria</taxon>
        <taxon>Bacillati</taxon>
        <taxon>Cyanobacteriota</taxon>
        <taxon>Cyanophyceae</taxon>
        <taxon>Oscillatoriophycideae</taxon>
        <taxon>Oscillatoriales</taxon>
        <taxon>Oscillatoriaceae</taxon>
        <taxon>Phormidium</taxon>
    </lineage>
</organism>
<evidence type="ECO:0008006" key="3">
    <source>
        <dbReference type="Google" id="ProtNLM"/>
    </source>
</evidence>
<protein>
    <recommendedName>
        <fullName evidence="3">SHSP domain-containing protein</fullName>
    </recommendedName>
</protein>
<evidence type="ECO:0000313" key="2">
    <source>
        <dbReference type="Proteomes" id="UP000010478"/>
    </source>
</evidence>
<accession>K9VE10</accession>
<gene>
    <name evidence="1" type="ORF">Osc7112_1158</name>
</gene>
<dbReference type="OrthoDB" id="456927at2"/>
<evidence type="ECO:0000313" key="1">
    <source>
        <dbReference type="EMBL" id="AFZ05707.1"/>
    </source>
</evidence>
<dbReference type="STRING" id="179408.Osc7112_1158"/>
<reference evidence="1 2" key="1">
    <citation type="submission" date="2012-05" db="EMBL/GenBank/DDBJ databases">
        <title>Finished chromosome of genome of Oscillatoria sp. PCC 7112.</title>
        <authorList>
            <consortium name="US DOE Joint Genome Institute"/>
            <person name="Gugger M."/>
            <person name="Coursin T."/>
            <person name="Rippka R."/>
            <person name="Tandeau De Marsac N."/>
            <person name="Huntemann M."/>
            <person name="Wei C.-L."/>
            <person name="Han J."/>
            <person name="Detter J.C."/>
            <person name="Han C."/>
            <person name="Tapia R."/>
            <person name="Davenport K."/>
            <person name="Daligault H."/>
            <person name="Erkkila T."/>
            <person name="Gu W."/>
            <person name="Munk A.C.C."/>
            <person name="Teshima H."/>
            <person name="Xu Y."/>
            <person name="Chain P."/>
            <person name="Chen A."/>
            <person name="Krypides N."/>
            <person name="Mavromatis K."/>
            <person name="Markowitz V."/>
            <person name="Szeto E."/>
            <person name="Ivanova N."/>
            <person name="Mikhailova N."/>
            <person name="Ovchinnikova G."/>
            <person name="Pagani I."/>
            <person name="Pati A."/>
            <person name="Goodwin L."/>
            <person name="Peters L."/>
            <person name="Pitluck S."/>
            <person name="Woyke T."/>
            <person name="Kerfeld C."/>
        </authorList>
    </citation>
    <scope>NUCLEOTIDE SEQUENCE [LARGE SCALE GENOMIC DNA]</scope>
    <source>
        <strain evidence="1 2">PCC 7112</strain>
    </source>
</reference>
<name>K9VE10_9CYAN</name>
<sequence length="152" mass="16629">MNAFQAFNNVNQDLAGSFSGWPAGCQQSTLGIAQTEETPIPGIKIKEKDMTLILKVHISDIHLVKLNLQITPETVLIKSKATEAAGVEGDFLPSGFQSLIPLPHRVHPETYGNEIHSDGLTLQLAKELRVPPSQVRIQLSTANLSDCLKMYI</sequence>
<keyword evidence="2" id="KW-1185">Reference proteome</keyword>
<dbReference type="AlphaFoldDB" id="K9VE10"/>